<name>A0A5J4WQI3_9EUKA</name>
<dbReference type="EMBL" id="SNRW01001207">
    <property type="protein sequence ID" value="KAA6397314.1"/>
    <property type="molecule type" value="Genomic_DNA"/>
</dbReference>
<sequence length="118" mass="13773">MIGPQQPEFSVPCAEGVAELVNLGQLSNDEQELEDEELSLRCSHLETHFKVLLSSNKQWRFIIFLMCFEFFHSFNFLNTNPALLYPDPLHIQTSFVFIQGIEGKERMYGMRQRKSKDD</sequence>
<gene>
    <name evidence="1" type="ORF">EZS28_007158</name>
</gene>
<dbReference type="AlphaFoldDB" id="A0A5J4WQI3"/>
<evidence type="ECO:0000313" key="1">
    <source>
        <dbReference type="EMBL" id="KAA6397314.1"/>
    </source>
</evidence>
<proteinExistence type="predicted"/>
<reference evidence="1 2" key="1">
    <citation type="submission" date="2019-03" db="EMBL/GenBank/DDBJ databases">
        <title>Single cell metagenomics reveals metabolic interactions within the superorganism composed of flagellate Streblomastix strix and complex community of Bacteroidetes bacteria on its surface.</title>
        <authorList>
            <person name="Treitli S.C."/>
            <person name="Kolisko M."/>
            <person name="Husnik F."/>
            <person name="Keeling P."/>
            <person name="Hampl V."/>
        </authorList>
    </citation>
    <scope>NUCLEOTIDE SEQUENCE [LARGE SCALE GENOMIC DNA]</scope>
    <source>
        <strain evidence="1">ST1C</strain>
    </source>
</reference>
<protein>
    <submittedName>
        <fullName evidence="1">Uncharacterized protein</fullName>
    </submittedName>
</protein>
<dbReference type="Proteomes" id="UP000324800">
    <property type="component" value="Unassembled WGS sequence"/>
</dbReference>
<evidence type="ECO:0000313" key="2">
    <source>
        <dbReference type="Proteomes" id="UP000324800"/>
    </source>
</evidence>
<organism evidence="1 2">
    <name type="scientific">Streblomastix strix</name>
    <dbReference type="NCBI Taxonomy" id="222440"/>
    <lineage>
        <taxon>Eukaryota</taxon>
        <taxon>Metamonada</taxon>
        <taxon>Preaxostyla</taxon>
        <taxon>Oxymonadida</taxon>
        <taxon>Streblomastigidae</taxon>
        <taxon>Streblomastix</taxon>
    </lineage>
</organism>
<accession>A0A5J4WQI3</accession>
<comment type="caution">
    <text evidence="1">The sequence shown here is derived from an EMBL/GenBank/DDBJ whole genome shotgun (WGS) entry which is preliminary data.</text>
</comment>